<dbReference type="EMBL" id="WUTS01000001">
    <property type="protein sequence ID" value="NAW11890.1"/>
    <property type="molecule type" value="Genomic_DNA"/>
</dbReference>
<accession>A0A7X4VX39</accession>
<gene>
    <name evidence="2" type="ORF">GRB80_03405</name>
</gene>
<dbReference type="Proteomes" id="UP000448235">
    <property type="component" value="Unassembled WGS sequence"/>
</dbReference>
<name>A0A7X4VX39_9GAMM</name>
<evidence type="ECO:0000313" key="2">
    <source>
        <dbReference type="EMBL" id="NAW11890.1"/>
    </source>
</evidence>
<dbReference type="GO" id="GO:0030288">
    <property type="term" value="C:outer membrane-bounded periplasmic space"/>
    <property type="evidence" value="ECO:0007669"/>
    <property type="project" value="TreeGrafter"/>
</dbReference>
<sequence length="355" mass="39275">MLYLLPFHAHAAQTLHLTASDDAAPRQPLVIHAALDLPQARPLLDAFQRRHPEVDITYRNLTTLALNERFLSHPGEADVMISSAMPWQFALANAGHARPLRAHIPGDWPTWAHWRRELVAFTFEPIVMVVHRELAQIGATPRNHADLLELLDTHPEALAGRVATYDPTSSGAGYAYAMEESRLSPRYWDLVAALGNVDAQLVETTSQMLDGLQDGRFLIGYNLLGSYATPVVEDDPDLMLIIPDDYTLVTQRLAFVPRQAPNPASASLFMSFLLSLEGQRTLADATTLGALHPAMSGPGTATQLRERFGDALRPPDLGPGLLAGLDRLKRQALLARWQREFRRTLGNAENPKNDE</sequence>
<keyword evidence="1" id="KW-0732">Signal</keyword>
<dbReference type="SUPFAM" id="SSF53850">
    <property type="entry name" value="Periplasmic binding protein-like II"/>
    <property type="match status" value="1"/>
</dbReference>
<dbReference type="Pfam" id="PF13531">
    <property type="entry name" value="SBP_bac_11"/>
    <property type="match status" value="1"/>
</dbReference>
<comment type="caution">
    <text evidence="2">The sequence shown here is derived from an EMBL/GenBank/DDBJ whole genome shotgun (WGS) entry which is preliminary data.</text>
</comment>
<dbReference type="Gene3D" id="3.40.190.10">
    <property type="entry name" value="Periplasmic binding protein-like II"/>
    <property type="match status" value="2"/>
</dbReference>
<dbReference type="PANTHER" id="PTHR30006">
    <property type="entry name" value="THIAMINE-BINDING PERIPLASMIC PROTEIN-RELATED"/>
    <property type="match status" value="1"/>
</dbReference>
<keyword evidence="3" id="KW-1185">Reference proteome</keyword>
<protein>
    <submittedName>
        <fullName evidence="2">Extracellular solute-binding protein</fullName>
    </submittedName>
</protein>
<dbReference type="PANTHER" id="PTHR30006:SF25">
    <property type="entry name" value="PHOSPHOGLYCERATE TRANSPORT REGULATORY PROTEIN PGTC"/>
    <property type="match status" value="1"/>
</dbReference>
<reference evidence="2 3" key="1">
    <citation type="submission" date="2019-12" db="EMBL/GenBank/DDBJ databases">
        <title>Draft genome sequencing of Halomonas icarensis D1-1.</title>
        <authorList>
            <person name="Pandiyan K."/>
            <person name="Kushwaha P."/>
            <person name="Gowdham M."/>
            <person name="Chakdar H."/>
            <person name="Singh A."/>
            <person name="Kumar M."/>
            <person name="Saxena A.K."/>
        </authorList>
    </citation>
    <scope>NUCLEOTIDE SEQUENCE [LARGE SCALE GENOMIC DNA]</scope>
    <source>
        <strain evidence="2 3">D1-1</strain>
    </source>
</reference>
<organism evidence="2 3">
    <name type="scientific">Halomonas icarae</name>
    <dbReference type="NCBI Taxonomy" id="2691040"/>
    <lineage>
        <taxon>Bacteria</taxon>
        <taxon>Pseudomonadati</taxon>
        <taxon>Pseudomonadota</taxon>
        <taxon>Gammaproteobacteria</taxon>
        <taxon>Oceanospirillales</taxon>
        <taxon>Halomonadaceae</taxon>
        <taxon>Halomonas</taxon>
    </lineage>
</organism>
<evidence type="ECO:0000313" key="3">
    <source>
        <dbReference type="Proteomes" id="UP000448235"/>
    </source>
</evidence>
<dbReference type="AlphaFoldDB" id="A0A7X4VX39"/>
<proteinExistence type="predicted"/>
<evidence type="ECO:0000256" key="1">
    <source>
        <dbReference type="ARBA" id="ARBA00022729"/>
    </source>
</evidence>